<dbReference type="eggNOG" id="COG1073">
    <property type="taxonomic scope" value="Bacteria"/>
</dbReference>
<reference key="1">
    <citation type="submission" date="2010-11" db="EMBL/GenBank/DDBJ databases">
        <title>The complete genome of Paludibacter propionicigenes DSM 17365.</title>
        <authorList>
            <consortium name="US DOE Joint Genome Institute (JGI-PGF)"/>
            <person name="Lucas S."/>
            <person name="Copeland A."/>
            <person name="Lapidus A."/>
            <person name="Bruce D."/>
            <person name="Goodwin L."/>
            <person name="Pitluck S."/>
            <person name="Kyrpides N."/>
            <person name="Mavromatis K."/>
            <person name="Ivanova N."/>
            <person name="Munk A.C."/>
            <person name="Brettin T."/>
            <person name="Detter J.C."/>
            <person name="Han C."/>
            <person name="Tapia R."/>
            <person name="Land M."/>
            <person name="Hauser L."/>
            <person name="Markowitz V."/>
            <person name="Cheng J.-F."/>
            <person name="Hugenholtz P."/>
            <person name="Woyke T."/>
            <person name="Wu D."/>
            <person name="Gronow S."/>
            <person name="Wellnitz S."/>
            <person name="Brambilla E."/>
            <person name="Klenk H.-P."/>
            <person name="Eisen J.A."/>
        </authorList>
    </citation>
    <scope>NUCLEOTIDE SEQUENCE</scope>
    <source>
        <strain>WB4</strain>
    </source>
</reference>
<dbReference type="GO" id="GO:0006508">
    <property type="term" value="P:proteolysis"/>
    <property type="evidence" value="ECO:0007669"/>
    <property type="project" value="InterPro"/>
</dbReference>
<keyword evidence="6" id="KW-1185">Reference proteome</keyword>
<dbReference type="InterPro" id="IPR000383">
    <property type="entry name" value="Xaa-Pro-like_dom"/>
</dbReference>
<feature type="region of interest" description="Disordered" evidence="2">
    <location>
        <begin position="119"/>
        <end position="138"/>
    </location>
</feature>
<dbReference type="Proteomes" id="UP000008718">
    <property type="component" value="Chromosome"/>
</dbReference>
<proteinExistence type="predicted"/>
<dbReference type="EMBL" id="CP002345">
    <property type="protein sequence ID" value="ADQ78864.1"/>
    <property type="molecule type" value="Genomic_DNA"/>
</dbReference>
<feature type="signal peptide" evidence="3">
    <location>
        <begin position="1"/>
        <end position="19"/>
    </location>
</feature>
<dbReference type="PROSITE" id="PS00708">
    <property type="entry name" value="PRO_ENDOPEP_SER"/>
    <property type="match status" value="1"/>
</dbReference>
<sequence>MKKILLLSMSLALTTYIFAQDITGDWKGLLKVGATQLHLVFHVTKTASGLTTTMDSPDQGANGIPLDKTSFDNKTLSFELTMAKISYTGTIDNAGVITGTFNQSGLSFPLVLSKSNDAPVLSSPKIEPKEPTDPNDITGEWNGKLKVSGMQLRLVFHISKAENAYSATMDSPDQGAKNLPMSKAKFENNMLTVEMASAGIEYVGKLDSGKVTGTFKQGGQSFPMVLTRAAIAKVEMKRPQEPVKPYPYYSEDVTFINAKANITLAGTLTLPKKAGKFPVVVMITGSGAQNRDEELMGHKPFLVIADYLTRNGIGVLRFDDRGSFASKGDFKTATTFDFATDVEAAIEYLKTRKEIDVKHIGLIGHSEGGIIAPLVASRNKSVSFIVMMAGTAIPGSELLIRQQELIGRASGTKESDLKTTKDLNTDIYKLVDKISNNDTLKAKITNYLITKSKELPELNIPEGKTVNDLIELQLSQLMTPWMLNFIRYNPAPTLEKVQCAVLAINGSKDLQVPASVNLPAIEKALKKGGNKHFIVKELPGLNHLFQECKTGLPAEYGEIEQTVSPLALETMTGWIKTAVNSYQ</sequence>
<dbReference type="InterPro" id="IPR053145">
    <property type="entry name" value="AB_hydrolase_Est10"/>
</dbReference>
<keyword evidence="3" id="KW-0732">Signal</keyword>
<dbReference type="InterPro" id="IPR002471">
    <property type="entry name" value="Pept_S9_AS"/>
</dbReference>
<protein>
    <recommendedName>
        <fullName evidence="4">Xaa-Pro dipeptidyl-peptidase-like domain-containing protein</fullName>
    </recommendedName>
</protein>
<dbReference type="RefSeq" id="WP_013444233.1">
    <property type="nucleotide sequence ID" value="NC_014734.1"/>
</dbReference>
<dbReference type="Gene3D" id="3.40.50.1820">
    <property type="entry name" value="alpha/beta hydrolase"/>
    <property type="match status" value="1"/>
</dbReference>
<keyword evidence="1" id="KW-0378">Hydrolase</keyword>
<dbReference type="Pfam" id="PF02129">
    <property type="entry name" value="Peptidase_S15"/>
    <property type="match status" value="1"/>
</dbReference>
<dbReference type="STRING" id="694427.Palpr_0708"/>
<dbReference type="GO" id="GO:0052689">
    <property type="term" value="F:carboxylic ester hydrolase activity"/>
    <property type="evidence" value="ECO:0007669"/>
    <property type="project" value="TreeGrafter"/>
</dbReference>
<evidence type="ECO:0000313" key="6">
    <source>
        <dbReference type="Proteomes" id="UP000008718"/>
    </source>
</evidence>
<dbReference type="PANTHER" id="PTHR43265:SF1">
    <property type="entry name" value="ESTERASE ESTD"/>
    <property type="match status" value="1"/>
</dbReference>
<evidence type="ECO:0000256" key="2">
    <source>
        <dbReference type="SAM" id="MobiDB-lite"/>
    </source>
</evidence>
<dbReference type="SUPFAM" id="SSF53474">
    <property type="entry name" value="alpha/beta-Hydrolases"/>
    <property type="match status" value="1"/>
</dbReference>
<evidence type="ECO:0000256" key="3">
    <source>
        <dbReference type="SAM" id="SignalP"/>
    </source>
</evidence>
<dbReference type="InterPro" id="IPR029058">
    <property type="entry name" value="AB_hydrolase_fold"/>
</dbReference>
<evidence type="ECO:0000313" key="5">
    <source>
        <dbReference type="EMBL" id="ADQ78864.1"/>
    </source>
</evidence>
<dbReference type="PANTHER" id="PTHR43265">
    <property type="entry name" value="ESTERASE ESTD"/>
    <property type="match status" value="1"/>
</dbReference>
<dbReference type="HOGENOM" id="CLU_033707_2_0_10"/>
<organism evidence="5 6">
    <name type="scientific">Paludibacter propionicigenes (strain DSM 17365 / JCM 13257 / WB4)</name>
    <dbReference type="NCBI Taxonomy" id="694427"/>
    <lineage>
        <taxon>Bacteria</taxon>
        <taxon>Pseudomonadati</taxon>
        <taxon>Bacteroidota</taxon>
        <taxon>Bacteroidia</taxon>
        <taxon>Bacteroidales</taxon>
        <taxon>Paludibacteraceae</taxon>
        <taxon>Paludibacter</taxon>
    </lineage>
</organism>
<evidence type="ECO:0000256" key="1">
    <source>
        <dbReference type="ARBA" id="ARBA00022801"/>
    </source>
</evidence>
<evidence type="ECO:0000259" key="4">
    <source>
        <dbReference type="Pfam" id="PF02129"/>
    </source>
</evidence>
<name>E4T2C0_PALPW</name>
<feature type="domain" description="Xaa-Pro dipeptidyl-peptidase-like" evidence="4">
    <location>
        <begin position="264"/>
        <end position="510"/>
    </location>
</feature>
<dbReference type="AlphaFoldDB" id="E4T2C0"/>
<reference evidence="5 6" key="2">
    <citation type="journal article" date="2011" name="Stand. Genomic Sci.">
        <title>Complete genome sequence of Paludibacter propionicigenes type strain (WB4).</title>
        <authorList>
            <person name="Gronow S."/>
            <person name="Munk C."/>
            <person name="Lapidus A."/>
            <person name="Nolan M."/>
            <person name="Lucas S."/>
            <person name="Hammon N."/>
            <person name="Deshpande S."/>
            <person name="Cheng J.F."/>
            <person name="Tapia R."/>
            <person name="Han C."/>
            <person name="Goodwin L."/>
            <person name="Pitluck S."/>
            <person name="Liolios K."/>
            <person name="Ivanova N."/>
            <person name="Mavromatis K."/>
            <person name="Mikhailova N."/>
            <person name="Pati A."/>
            <person name="Chen A."/>
            <person name="Palaniappan K."/>
            <person name="Land M."/>
            <person name="Hauser L."/>
            <person name="Chang Y.J."/>
            <person name="Jeffries C.D."/>
            <person name="Brambilla E."/>
            <person name="Rohde M."/>
            <person name="Goker M."/>
            <person name="Detter J.C."/>
            <person name="Woyke T."/>
            <person name="Bristow J."/>
            <person name="Eisen J.A."/>
            <person name="Markowitz V."/>
            <person name="Hugenholtz P."/>
            <person name="Kyrpides N.C."/>
            <person name="Klenk H.P."/>
        </authorList>
    </citation>
    <scope>NUCLEOTIDE SEQUENCE [LARGE SCALE GENOMIC DNA]</scope>
    <source>
        <strain evidence="6">DSM 17365 / JCM 13257 / WB4</strain>
    </source>
</reference>
<gene>
    <name evidence="5" type="ordered locus">Palpr_0708</name>
</gene>
<dbReference type="GO" id="GO:0004252">
    <property type="term" value="F:serine-type endopeptidase activity"/>
    <property type="evidence" value="ECO:0007669"/>
    <property type="project" value="InterPro"/>
</dbReference>
<feature type="chain" id="PRO_5003187541" description="Xaa-Pro dipeptidyl-peptidase-like domain-containing protein" evidence="3">
    <location>
        <begin position="20"/>
        <end position="583"/>
    </location>
</feature>
<accession>E4T2C0</accession>
<dbReference type="KEGG" id="ppn:Palpr_0708"/>